<evidence type="ECO:0000256" key="2">
    <source>
        <dbReference type="ARBA" id="ARBA00023125"/>
    </source>
</evidence>
<protein>
    <recommendedName>
        <fullName evidence="4">HTH lacI-type domain-containing protein</fullName>
    </recommendedName>
</protein>
<evidence type="ECO:0000256" key="1">
    <source>
        <dbReference type="ARBA" id="ARBA00023015"/>
    </source>
</evidence>
<keyword evidence="2" id="KW-0238">DNA-binding</keyword>
<dbReference type="InterPro" id="IPR028082">
    <property type="entry name" value="Peripla_BP_I"/>
</dbReference>
<dbReference type="AlphaFoldDB" id="A0A0R2JC72"/>
<sequence>MKKKLTINDIAAQANVSKTTVSRFLNHKYDNMSEATKNKIAQTIEASGYQPNRQAQTLKTASTHTIGVSVADLSNLYTSRLLKGISTFLHQTKYQMIIMDADNNLQREQNNLQVLLNENIDGLIIQPLAHHPDNYQIIQDNALPTIQVDRYVEPFTWPAVVSDNFQKSVEVAQLLEKNNFKHVIIISNSITGISSRMNRVQGITSHLQSIDISYELLEIENSNDWQIQLQFKIKESSKKVAIYALNSQVLWPIMRVLKASNLKVPQDVGVIGFNDDDLADLVAPGITAIEQQPILIGETATQQLIDNLNQHKSNTDITRIKSKIEIRNSL</sequence>
<dbReference type="PROSITE" id="PS00356">
    <property type="entry name" value="HTH_LACI_1"/>
    <property type="match status" value="1"/>
</dbReference>
<evidence type="ECO:0000259" key="4">
    <source>
        <dbReference type="PROSITE" id="PS50932"/>
    </source>
</evidence>
<dbReference type="SMART" id="SM00354">
    <property type="entry name" value="HTH_LACI"/>
    <property type="match status" value="1"/>
</dbReference>
<evidence type="ECO:0000313" key="5">
    <source>
        <dbReference type="EMBL" id="KRN74898.1"/>
    </source>
</evidence>
<name>A0A0R2JC72_9LACO</name>
<dbReference type="EMBL" id="JQBP01000004">
    <property type="protein sequence ID" value="KRN74898.1"/>
    <property type="molecule type" value="Genomic_DNA"/>
</dbReference>
<dbReference type="SUPFAM" id="SSF47413">
    <property type="entry name" value="lambda repressor-like DNA-binding domains"/>
    <property type="match status" value="1"/>
</dbReference>
<dbReference type="OrthoDB" id="1639518at2"/>
<dbReference type="Pfam" id="PF00356">
    <property type="entry name" value="LacI"/>
    <property type="match status" value="1"/>
</dbReference>
<accession>A0A0R2JC72</accession>
<dbReference type="RefSeq" id="WP_057755640.1">
    <property type="nucleotide sequence ID" value="NZ_JQBP01000004.1"/>
</dbReference>
<keyword evidence="1" id="KW-0805">Transcription regulation</keyword>
<dbReference type="PANTHER" id="PTHR30146:SF154">
    <property type="entry name" value="TRANSCRIPTION REGULATOR, MEMBER OF GALR FAMILY"/>
    <property type="match status" value="1"/>
</dbReference>
<dbReference type="Proteomes" id="UP000051655">
    <property type="component" value="Unassembled WGS sequence"/>
</dbReference>
<gene>
    <name evidence="5" type="ORF">IV73_GL001021</name>
</gene>
<dbReference type="GO" id="GO:0000976">
    <property type="term" value="F:transcription cis-regulatory region binding"/>
    <property type="evidence" value="ECO:0007669"/>
    <property type="project" value="TreeGrafter"/>
</dbReference>
<dbReference type="PROSITE" id="PS50932">
    <property type="entry name" value="HTH_LACI_2"/>
    <property type="match status" value="1"/>
</dbReference>
<dbReference type="PATRIC" id="fig|1616.3.peg.1041"/>
<dbReference type="CDD" id="cd06283">
    <property type="entry name" value="PBP1_RegR_EndR_KdgR-like"/>
    <property type="match status" value="1"/>
</dbReference>
<dbReference type="SUPFAM" id="SSF53822">
    <property type="entry name" value="Periplasmic binding protein-like I"/>
    <property type="match status" value="1"/>
</dbReference>
<proteinExistence type="predicted"/>
<dbReference type="InterPro" id="IPR010982">
    <property type="entry name" value="Lambda_DNA-bd_dom_sf"/>
</dbReference>
<keyword evidence="3" id="KW-0804">Transcription</keyword>
<dbReference type="InterPro" id="IPR000843">
    <property type="entry name" value="HTH_LacI"/>
</dbReference>
<dbReference type="Gene3D" id="3.40.50.2300">
    <property type="match status" value="2"/>
</dbReference>
<evidence type="ECO:0000313" key="6">
    <source>
        <dbReference type="Proteomes" id="UP000051655"/>
    </source>
</evidence>
<evidence type="ECO:0000256" key="3">
    <source>
        <dbReference type="ARBA" id="ARBA00023163"/>
    </source>
</evidence>
<reference evidence="5 6" key="1">
    <citation type="journal article" date="2015" name="Genome Announc.">
        <title>Expanding the biotechnology potential of lactobacilli through comparative genomics of 213 strains and associated genera.</title>
        <authorList>
            <person name="Sun Z."/>
            <person name="Harris H.M."/>
            <person name="McCann A."/>
            <person name="Guo C."/>
            <person name="Argimon S."/>
            <person name="Zhang W."/>
            <person name="Yang X."/>
            <person name="Jeffery I.B."/>
            <person name="Cooney J.C."/>
            <person name="Kagawa T.F."/>
            <person name="Liu W."/>
            <person name="Song Y."/>
            <person name="Salvetti E."/>
            <person name="Wrobel A."/>
            <person name="Rasinkangas P."/>
            <person name="Parkhill J."/>
            <person name="Rea M.C."/>
            <person name="O'Sullivan O."/>
            <person name="Ritari J."/>
            <person name="Douillard F.P."/>
            <person name="Paul Ross R."/>
            <person name="Yang R."/>
            <person name="Briner A.E."/>
            <person name="Felis G.E."/>
            <person name="de Vos W.M."/>
            <person name="Barrangou R."/>
            <person name="Klaenhammer T.R."/>
            <person name="Caufield P.W."/>
            <person name="Cui Y."/>
            <person name="Zhang H."/>
            <person name="O'Toole P.W."/>
        </authorList>
    </citation>
    <scope>NUCLEOTIDE SEQUENCE [LARGE SCALE GENOMIC DNA]</scope>
    <source>
        <strain evidence="5 6">DSM 20593</strain>
    </source>
</reference>
<dbReference type="PANTHER" id="PTHR30146">
    <property type="entry name" value="LACI-RELATED TRANSCRIPTIONAL REPRESSOR"/>
    <property type="match status" value="1"/>
</dbReference>
<dbReference type="InterPro" id="IPR046335">
    <property type="entry name" value="LacI/GalR-like_sensor"/>
</dbReference>
<feature type="domain" description="HTH lacI-type" evidence="4">
    <location>
        <begin position="5"/>
        <end position="60"/>
    </location>
</feature>
<comment type="caution">
    <text evidence="5">The sequence shown here is derived from an EMBL/GenBank/DDBJ whole genome shotgun (WGS) entry which is preliminary data.</text>
</comment>
<dbReference type="Gene3D" id="1.10.260.40">
    <property type="entry name" value="lambda repressor-like DNA-binding domains"/>
    <property type="match status" value="1"/>
</dbReference>
<dbReference type="CDD" id="cd01392">
    <property type="entry name" value="HTH_LacI"/>
    <property type="match status" value="1"/>
</dbReference>
<dbReference type="GO" id="GO:0003700">
    <property type="term" value="F:DNA-binding transcription factor activity"/>
    <property type="evidence" value="ECO:0007669"/>
    <property type="project" value="TreeGrafter"/>
</dbReference>
<dbReference type="STRING" id="1616.IV73_GL001021"/>
<dbReference type="Pfam" id="PF13377">
    <property type="entry name" value="Peripla_BP_3"/>
    <property type="match status" value="1"/>
</dbReference>
<organism evidence="5 6">
    <name type="scientific">Weissella kandleri</name>
    <dbReference type="NCBI Taxonomy" id="1616"/>
    <lineage>
        <taxon>Bacteria</taxon>
        <taxon>Bacillati</taxon>
        <taxon>Bacillota</taxon>
        <taxon>Bacilli</taxon>
        <taxon>Lactobacillales</taxon>
        <taxon>Lactobacillaceae</taxon>
        <taxon>Weissella</taxon>
    </lineage>
</organism>
<keyword evidence="6" id="KW-1185">Reference proteome</keyword>